<comment type="caution">
    <text evidence="1">The sequence shown here is derived from an EMBL/GenBank/DDBJ whole genome shotgun (WGS) entry which is preliminary data.</text>
</comment>
<organism evidence="1 2">
    <name type="scientific">Meloidogyne enterolobii</name>
    <name type="common">Root-knot nematode worm</name>
    <name type="synonym">Meloidogyne mayaguensis</name>
    <dbReference type="NCBI Taxonomy" id="390850"/>
    <lineage>
        <taxon>Eukaryota</taxon>
        <taxon>Metazoa</taxon>
        <taxon>Ecdysozoa</taxon>
        <taxon>Nematoda</taxon>
        <taxon>Chromadorea</taxon>
        <taxon>Rhabditida</taxon>
        <taxon>Tylenchina</taxon>
        <taxon>Tylenchomorpha</taxon>
        <taxon>Tylenchoidea</taxon>
        <taxon>Meloidogynidae</taxon>
        <taxon>Meloidogyninae</taxon>
        <taxon>Meloidogyne</taxon>
    </lineage>
</organism>
<reference evidence="1" key="1">
    <citation type="submission" date="2023-11" db="EMBL/GenBank/DDBJ databases">
        <authorList>
            <person name="Poullet M."/>
        </authorList>
    </citation>
    <scope>NUCLEOTIDE SEQUENCE</scope>
    <source>
        <strain evidence="1">E1834</strain>
    </source>
</reference>
<protein>
    <submittedName>
        <fullName evidence="1">Uncharacterized protein</fullName>
    </submittedName>
</protein>
<keyword evidence="2" id="KW-1185">Reference proteome</keyword>
<name>A0ACB0YMQ5_MELEN</name>
<proteinExistence type="predicted"/>
<evidence type="ECO:0000313" key="2">
    <source>
        <dbReference type="Proteomes" id="UP001497535"/>
    </source>
</evidence>
<gene>
    <name evidence="1" type="ORF">MENTE1834_LOCUS14325</name>
</gene>
<dbReference type="EMBL" id="CAVMJV010000015">
    <property type="protein sequence ID" value="CAK5054137.1"/>
    <property type="molecule type" value="Genomic_DNA"/>
</dbReference>
<accession>A0ACB0YMQ5</accession>
<evidence type="ECO:0000313" key="1">
    <source>
        <dbReference type="EMBL" id="CAK5054137.1"/>
    </source>
</evidence>
<sequence length="70" mass="7931">MALNVSGGDMGDFSYKNKCKLGLKTDEEIQLKFSLKILNNYCVLFDTLLKQIAFAPKVVKPKDMERITCN</sequence>
<dbReference type="Proteomes" id="UP001497535">
    <property type="component" value="Unassembled WGS sequence"/>
</dbReference>